<dbReference type="Proteomes" id="UP000216961">
    <property type="component" value="Unassembled WGS sequence"/>
</dbReference>
<proteinExistence type="predicted"/>
<name>A0A268FBL4_NIACI</name>
<dbReference type="RefSeq" id="WP_095330794.1">
    <property type="nucleotide sequence ID" value="NZ_CP026031.1"/>
</dbReference>
<organism evidence="1 2">
    <name type="scientific">Niallia circulans</name>
    <name type="common">Bacillus circulans</name>
    <dbReference type="NCBI Taxonomy" id="1397"/>
    <lineage>
        <taxon>Bacteria</taxon>
        <taxon>Bacillati</taxon>
        <taxon>Bacillota</taxon>
        <taxon>Bacilli</taxon>
        <taxon>Bacillales</taxon>
        <taxon>Bacillaceae</taxon>
        <taxon>Niallia</taxon>
    </lineage>
</organism>
<accession>A0A268FBL4</accession>
<dbReference type="PROSITE" id="PS51257">
    <property type="entry name" value="PROKAR_LIPOPROTEIN"/>
    <property type="match status" value="1"/>
</dbReference>
<gene>
    <name evidence="1" type="ORF">CHH57_13210</name>
</gene>
<evidence type="ECO:0000313" key="1">
    <source>
        <dbReference type="EMBL" id="PAD82770.1"/>
    </source>
</evidence>
<evidence type="ECO:0000313" key="2">
    <source>
        <dbReference type="Proteomes" id="UP000216961"/>
    </source>
</evidence>
<dbReference type="AlphaFoldDB" id="A0A268FBL4"/>
<reference evidence="1 2" key="1">
    <citation type="submission" date="2017-07" db="EMBL/GenBank/DDBJ databases">
        <title>Isolation and whole genome analysis of endospore-forming bacteria from heroin.</title>
        <authorList>
            <person name="Kalinowski J."/>
            <person name="Ahrens B."/>
            <person name="Al-Dilaimi A."/>
            <person name="Winkler A."/>
            <person name="Wibberg D."/>
            <person name="Schleenbecker U."/>
            <person name="Ruckert C."/>
            <person name="Wolfel R."/>
            <person name="Grass G."/>
        </authorList>
    </citation>
    <scope>NUCLEOTIDE SEQUENCE [LARGE SCALE GENOMIC DNA]</scope>
    <source>
        <strain evidence="1 2">7521-2</strain>
    </source>
</reference>
<sequence length="181" mass="20759">MTKLLYSIITVVLMLVGCSNDSSTSEKQETKGNVNKEEISYKDKQGEIVDFINNDIQKIIAYETEANQQLATVSGDNYNSDKELYEVLTSKVIPTYEKAVNEARDLQVSTEELEPMKSKIKEATSTYYEALILEKKALEKKDKGLIEESNKKGQEYIELINSYHEEMKKLASKYEIDYQKN</sequence>
<comment type="caution">
    <text evidence="1">The sequence shown here is derived from an EMBL/GenBank/DDBJ whole genome shotgun (WGS) entry which is preliminary data.</text>
</comment>
<dbReference type="EMBL" id="NPBQ01000081">
    <property type="protein sequence ID" value="PAD82770.1"/>
    <property type="molecule type" value="Genomic_DNA"/>
</dbReference>
<dbReference type="KEGG" id="bcir:C2I06_22605"/>
<protein>
    <submittedName>
        <fullName evidence="1">Uncharacterized protein</fullName>
    </submittedName>
</protein>